<dbReference type="EMBL" id="LJIJ01000506">
    <property type="protein sequence ID" value="ODM96750.1"/>
    <property type="molecule type" value="Genomic_DNA"/>
</dbReference>
<evidence type="ECO:0000256" key="2">
    <source>
        <dbReference type="SAM" id="MobiDB-lite"/>
    </source>
</evidence>
<accession>A0A1D2MUI6</accession>
<dbReference type="PANTHER" id="PTHR12150:SF13">
    <property type="entry name" value="METHYLTRANSFERASE C9ORF114-RELATED"/>
    <property type="match status" value="1"/>
</dbReference>
<evidence type="ECO:0000256" key="1">
    <source>
        <dbReference type="ARBA" id="ARBA00009841"/>
    </source>
</evidence>
<evidence type="ECO:0008006" key="5">
    <source>
        <dbReference type="Google" id="ProtNLM"/>
    </source>
</evidence>
<comment type="caution">
    <text evidence="3">The sequence shown here is derived from an EMBL/GenBank/DDBJ whole genome shotgun (WGS) entry which is preliminary data.</text>
</comment>
<feature type="region of interest" description="Disordered" evidence="2">
    <location>
        <begin position="1"/>
        <end position="91"/>
    </location>
</feature>
<dbReference type="OrthoDB" id="361029at2759"/>
<dbReference type="SUPFAM" id="SSF50249">
    <property type="entry name" value="Nucleic acid-binding proteins"/>
    <property type="match status" value="1"/>
</dbReference>
<dbReference type="Pfam" id="PF02598">
    <property type="entry name" value="Methyltrn_RNA_3"/>
    <property type="match status" value="1"/>
</dbReference>
<dbReference type="SUPFAM" id="SSF75217">
    <property type="entry name" value="alpha/beta knot"/>
    <property type="match status" value="1"/>
</dbReference>
<dbReference type="OMA" id="FFPIHKD"/>
<dbReference type="PANTHER" id="PTHR12150">
    <property type="entry name" value="CLASS IV SAM-BINDING METHYLTRANSFERASE-RELATED"/>
    <property type="match status" value="1"/>
</dbReference>
<dbReference type="STRING" id="48709.A0A1D2MUI6"/>
<protein>
    <recommendedName>
        <fullName evidence="5">Methyltransferase</fullName>
    </recommendedName>
</protein>
<name>A0A1D2MUI6_ORCCI</name>
<evidence type="ECO:0000313" key="3">
    <source>
        <dbReference type="EMBL" id="ODM96750.1"/>
    </source>
</evidence>
<feature type="non-terminal residue" evidence="3">
    <location>
        <position position="1"/>
    </location>
</feature>
<dbReference type="AlphaFoldDB" id="A0A1D2MUI6"/>
<dbReference type="InterPro" id="IPR029026">
    <property type="entry name" value="tRNA_m1G_MTases_N"/>
</dbReference>
<dbReference type="InterPro" id="IPR003750">
    <property type="entry name" value="Put_MeTrfase-C9orf114-like"/>
</dbReference>
<proteinExistence type="inferred from homology"/>
<comment type="similarity">
    <text evidence="1">Belongs to the class IV-like SAM-binding methyltransferase superfamily.</text>
</comment>
<dbReference type="CDD" id="cd18086">
    <property type="entry name" value="HsC9orf114-like"/>
    <property type="match status" value="1"/>
</dbReference>
<organism evidence="3 4">
    <name type="scientific">Orchesella cincta</name>
    <name type="common">Springtail</name>
    <name type="synonym">Podura cincta</name>
    <dbReference type="NCBI Taxonomy" id="48709"/>
    <lineage>
        <taxon>Eukaryota</taxon>
        <taxon>Metazoa</taxon>
        <taxon>Ecdysozoa</taxon>
        <taxon>Arthropoda</taxon>
        <taxon>Hexapoda</taxon>
        <taxon>Collembola</taxon>
        <taxon>Entomobryomorpha</taxon>
        <taxon>Entomobryoidea</taxon>
        <taxon>Orchesellidae</taxon>
        <taxon>Orchesellinae</taxon>
        <taxon>Orchesella</taxon>
    </lineage>
</organism>
<keyword evidence="4" id="KW-1185">Reference proteome</keyword>
<sequence length="377" mass="42119">LPLKLLTMDSYSDARTTKSKKRNRDDMSKRTMKTNWESKKEKKRHKQQALLEQIDKAKRKPKEKVDGNIIKKVGENSGSSEERSKGLTKPAVQGQGRAYTVSIAVAGSIIDNAQTPSLKAYLAGQVARAAAIFCVDEVIVYDDTDGRGTAGCEQMARILQFVECPQYLRKLLFPIHPDLQFAGLIAPFDAPHHLRRTEALPYREGVVSSKPIKDGSLVNVGLDRDCRVSKKLPQGVRVTVKFDDTAINYILKPKGKLRGTVVSPHLPRREAGLYWGYSQSLLECPFRNGYDVKVGTSEKGSDSRLLKPQSFDHLLIVFGGVEGLEYALENDESLAEDDVRKLFEHYVNTCPSQGSRTIRTEEAILISMNALSQFIHK</sequence>
<dbReference type="Proteomes" id="UP000094527">
    <property type="component" value="Unassembled WGS sequence"/>
</dbReference>
<reference evidence="3 4" key="1">
    <citation type="journal article" date="2016" name="Genome Biol. Evol.">
        <title>Gene Family Evolution Reflects Adaptation to Soil Environmental Stressors in the Genome of the Collembolan Orchesella cincta.</title>
        <authorList>
            <person name="Faddeeva-Vakhrusheva A."/>
            <person name="Derks M.F."/>
            <person name="Anvar S.Y."/>
            <person name="Agamennone V."/>
            <person name="Suring W."/>
            <person name="Smit S."/>
            <person name="van Straalen N.M."/>
            <person name="Roelofs D."/>
        </authorList>
    </citation>
    <scope>NUCLEOTIDE SEQUENCE [LARGE SCALE GENOMIC DNA]</scope>
    <source>
        <tissue evidence="3">Mixed pool</tissue>
    </source>
</reference>
<dbReference type="Gene3D" id="3.40.1280.10">
    <property type="match status" value="1"/>
</dbReference>
<dbReference type="InterPro" id="IPR029028">
    <property type="entry name" value="Alpha/beta_knot_MTases"/>
</dbReference>
<evidence type="ECO:0000313" key="4">
    <source>
        <dbReference type="Proteomes" id="UP000094527"/>
    </source>
</evidence>
<gene>
    <name evidence="3" type="ORF">Ocin01_09925</name>
</gene>
<dbReference type="InterPro" id="IPR012340">
    <property type="entry name" value="NA-bd_OB-fold"/>
</dbReference>
<dbReference type="Gene3D" id="2.40.50.140">
    <property type="entry name" value="Nucleic acid-binding proteins"/>
    <property type="match status" value="1"/>
</dbReference>